<dbReference type="CDD" id="cd00038">
    <property type="entry name" value="CAP_ED"/>
    <property type="match status" value="2"/>
</dbReference>
<dbReference type="CDD" id="cd04437">
    <property type="entry name" value="DEP_Epac"/>
    <property type="match status" value="1"/>
</dbReference>
<dbReference type="AlphaFoldDB" id="A0A813ZEZ7"/>
<dbReference type="PROSITE" id="PS50009">
    <property type="entry name" value="RASGEF_CAT"/>
    <property type="match status" value="1"/>
</dbReference>
<evidence type="ECO:0000313" key="9">
    <source>
        <dbReference type="EMBL" id="CAF0897737.1"/>
    </source>
</evidence>
<feature type="domain" description="Cyclic nucleotide-binding" evidence="5">
    <location>
        <begin position="425"/>
        <end position="526"/>
    </location>
</feature>
<dbReference type="InterPro" id="IPR001895">
    <property type="entry name" value="RASGEF_cat_dom"/>
</dbReference>
<dbReference type="SUPFAM" id="SSF46785">
    <property type="entry name" value="Winged helix' DNA-binding domain"/>
    <property type="match status" value="1"/>
</dbReference>
<feature type="domain" description="Ras-associating" evidence="7">
    <location>
        <begin position="728"/>
        <end position="811"/>
    </location>
</feature>
<evidence type="ECO:0000256" key="2">
    <source>
        <dbReference type="ARBA" id="ARBA00022658"/>
    </source>
</evidence>
<evidence type="ECO:0000259" key="7">
    <source>
        <dbReference type="PROSITE" id="PS50200"/>
    </source>
</evidence>
<keyword evidence="2 3" id="KW-0344">Guanine-nucleotide releasing factor</keyword>
<evidence type="ECO:0008006" key="11">
    <source>
        <dbReference type="Google" id="ProtNLM"/>
    </source>
</evidence>
<dbReference type="SUPFAM" id="SSF48366">
    <property type="entry name" value="Ras GEF"/>
    <property type="match status" value="1"/>
</dbReference>
<reference evidence="9" key="1">
    <citation type="submission" date="2021-02" db="EMBL/GenBank/DDBJ databases">
        <authorList>
            <person name="Nowell W R."/>
        </authorList>
    </citation>
    <scope>NUCLEOTIDE SEQUENCE</scope>
</reference>
<dbReference type="Pfam" id="PF00027">
    <property type="entry name" value="cNMP_binding"/>
    <property type="match status" value="2"/>
</dbReference>
<evidence type="ECO:0000259" key="4">
    <source>
        <dbReference type="PROSITE" id="PS50009"/>
    </source>
</evidence>
<dbReference type="Gene3D" id="1.10.840.10">
    <property type="entry name" value="Ras guanine-nucleotide exchange factors catalytic domain"/>
    <property type="match status" value="1"/>
</dbReference>
<accession>A0A813ZEZ7</accession>
<dbReference type="InterPro" id="IPR036388">
    <property type="entry name" value="WH-like_DNA-bd_sf"/>
</dbReference>
<dbReference type="SMART" id="SM00049">
    <property type="entry name" value="DEP"/>
    <property type="match status" value="1"/>
</dbReference>
<comment type="caution">
    <text evidence="9">The sequence shown here is derived from an EMBL/GenBank/DDBJ whole genome shotgun (WGS) entry which is preliminary data.</text>
</comment>
<organism evidence="9 10">
    <name type="scientific">Adineta ricciae</name>
    <name type="common">Rotifer</name>
    <dbReference type="NCBI Taxonomy" id="249248"/>
    <lineage>
        <taxon>Eukaryota</taxon>
        <taxon>Metazoa</taxon>
        <taxon>Spiralia</taxon>
        <taxon>Gnathifera</taxon>
        <taxon>Rotifera</taxon>
        <taxon>Eurotatoria</taxon>
        <taxon>Bdelloidea</taxon>
        <taxon>Adinetida</taxon>
        <taxon>Adinetidae</taxon>
        <taxon>Adineta</taxon>
    </lineage>
</organism>
<dbReference type="Gene3D" id="1.10.8.1240">
    <property type="match status" value="1"/>
</dbReference>
<dbReference type="InterPro" id="IPR000651">
    <property type="entry name" value="Ras-like_Gua-exchang_fac_N"/>
</dbReference>
<name>A0A813ZEZ7_ADIRI</name>
<dbReference type="InterPro" id="IPR036390">
    <property type="entry name" value="WH_DNA-bd_sf"/>
</dbReference>
<dbReference type="PROSITE" id="PS50212">
    <property type="entry name" value="RASGEF_NTER"/>
    <property type="match status" value="1"/>
</dbReference>
<dbReference type="InterPro" id="IPR029071">
    <property type="entry name" value="Ubiquitin-like_domsf"/>
</dbReference>
<sequence length="1076" mass="123614">MSVKRRFNSISPLYLTCPTRIYFSRVGFLSSSYNEIHVVVKKIFSLPSLAQKSCKMKLLSGSPLTDKTQPIIVSLDWTERLDKRPTDRTSDDLDVIFSRLKDVKALEKFHPLLIQQLCYYSYFENLEKGVTLFRTGDLGANWFAILSGNVDVCVPSENGKGHTLICTLGAGTAFGESILYDTPRNATIITSSSVMLLRVEQKDFKILWERNKQYLHGVITSLSQLTNTIDPKRRASEFDPSLIPQVASSKFFKDDPTRNPALPIVPNTSVRIQHAAYVLRTCILGKAPQMIRDRKYHLKMHRSCLVGSEMVDWLIHQSPIVHSRSQAVGMWQALLEEGAIAHVSQEHYFKDKYLFYRFSGDEDGTLIRPGNVEQNECGEQLADVILTLAQVGPDAMLRMILRKPPHERTIDDLEIIYDELLHVKALSHLSSLVKRELAGVLIFEAHPFKGEVLFTQGEEGKSWYVILKGSVQCVVYGKGVVGTFHEGDDFGKLSLVNNSPGTSTIILNEDNTHFLRVDKDDFNRILRDVEANTIKLKEFGKDVLILDKVPINAKTADGTYQVCYKYFVMSGTAEKILEHFLETYICVNYEEGDTSLDDFLSTYVIFMPINQICTRLLAIYKAKPQQRLGESADLVLQQKVKVIRFILEWYDASRETFFEDSKINVFLDELHQLIRVDMKIFVQLKEEIKLIEAIIENNDTDHKDIRKSKLPWKQRNSIDKSKMIRPSDEVIFKVYCADHTYTTMKMRVDTPASRIIRVAADKLGLRSDQPDDLKLCEVKSTGERIIYKESDVSISCGLSLNGRLFLAPGDHLDALVPLPEQEGLTRGTWQKLEMFGSKELAYAITMYDYELFMAINQHELLYQVFGRYKYGKITANLDVFMRRFNEIQFWIVTEICLTPSPGKRVQLLRKFIKLASYCKEFRNLNAFFAIVMGLSNIAVSRLSITWERLPSKIKRMFSEFETLMDPSRNHRVYRSTLTKMTPPIILFMPLLLKDLTFIHEGNKTYLIEGLVNFEKMRMLSHTLRTKKICRSQVLQLQVPQGAKNMSEIQEYVRELHVIDNQRILNQLSNKLEPRQT</sequence>
<dbReference type="Pfam" id="PF00618">
    <property type="entry name" value="RasGEF_N"/>
    <property type="match status" value="1"/>
</dbReference>
<dbReference type="InterPro" id="IPR008937">
    <property type="entry name" value="Ras-like_GEF"/>
</dbReference>
<dbReference type="GO" id="GO:0007265">
    <property type="term" value="P:Ras protein signal transduction"/>
    <property type="evidence" value="ECO:0007669"/>
    <property type="project" value="TreeGrafter"/>
</dbReference>
<comment type="similarity">
    <text evidence="1">Belongs to the RAPGEF2 family.</text>
</comment>
<dbReference type="GO" id="GO:0005886">
    <property type="term" value="C:plasma membrane"/>
    <property type="evidence" value="ECO:0007669"/>
    <property type="project" value="TreeGrafter"/>
</dbReference>
<evidence type="ECO:0000259" key="6">
    <source>
        <dbReference type="PROSITE" id="PS50186"/>
    </source>
</evidence>
<dbReference type="InterPro" id="IPR000595">
    <property type="entry name" value="cNMP-bd_dom"/>
</dbReference>
<dbReference type="SUPFAM" id="SSF51206">
    <property type="entry name" value="cAMP-binding domain-like"/>
    <property type="match status" value="2"/>
</dbReference>
<feature type="domain" description="Ras-GEF" evidence="4">
    <location>
        <begin position="836"/>
        <end position="1074"/>
    </location>
</feature>
<dbReference type="CDD" id="cd00155">
    <property type="entry name" value="RasGEF"/>
    <property type="match status" value="1"/>
</dbReference>
<evidence type="ECO:0000256" key="3">
    <source>
        <dbReference type="PROSITE-ProRule" id="PRU00168"/>
    </source>
</evidence>
<dbReference type="Gene3D" id="1.20.870.10">
    <property type="entry name" value="Son of sevenless (SoS) protein Chain: S domain 1"/>
    <property type="match status" value="1"/>
</dbReference>
<dbReference type="Gene3D" id="3.10.20.90">
    <property type="entry name" value="Phosphatidylinositol 3-kinase Catalytic Subunit, Chain A, domain 1"/>
    <property type="match status" value="1"/>
</dbReference>
<dbReference type="SUPFAM" id="SSF54236">
    <property type="entry name" value="Ubiquitin-like"/>
    <property type="match status" value="1"/>
</dbReference>
<dbReference type="PANTHER" id="PTHR23113:SF327">
    <property type="entry name" value="EXCHANGE PROTEIN DIRECTLY ACTIVATED BY CAMP, ISOFORM E"/>
    <property type="match status" value="1"/>
</dbReference>
<evidence type="ECO:0000313" key="10">
    <source>
        <dbReference type="Proteomes" id="UP000663852"/>
    </source>
</evidence>
<proteinExistence type="inferred from homology"/>
<dbReference type="InterPro" id="IPR018490">
    <property type="entry name" value="cNMP-bd_dom_sf"/>
</dbReference>
<dbReference type="PROSITE" id="PS50200">
    <property type="entry name" value="RA"/>
    <property type="match status" value="1"/>
</dbReference>
<dbReference type="EMBL" id="CAJNOJ010000032">
    <property type="protein sequence ID" value="CAF0897737.1"/>
    <property type="molecule type" value="Genomic_DNA"/>
</dbReference>
<dbReference type="Proteomes" id="UP000663852">
    <property type="component" value="Unassembled WGS sequence"/>
</dbReference>
<dbReference type="SMART" id="SM00229">
    <property type="entry name" value="RasGEFN"/>
    <property type="match status" value="1"/>
</dbReference>
<protein>
    <recommendedName>
        <fullName evidence="11">Rap guanine nucleotide exchange factor 4</fullName>
    </recommendedName>
</protein>
<feature type="domain" description="Cyclic nucleotide-binding" evidence="5">
    <location>
        <begin position="96"/>
        <end position="207"/>
    </location>
</feature>
<dbReference type="PROSITE" id="PS50042">
    <property type="entry name" value="CNMP_BINDING_3"/>
    <property type="match status" value="2"/>
</dbReference>
<dbReference type="Pfam" id="PF00617">
    <property type="entry name" value="RasGEF"/>
    <property type="match status" value="1"/>
</dbReference>
<feature type="domain" description="DEP" evidence="6">
    <location>
        <begin position="285"/>
        <end position="360"/>
    </location>
</feature>
<dbReference type="PANTHER" id="PTHR23113">
    <property type="entry name" value="GUANINE NUCLEOTIDE EXCHANGE FACTOR"/>
    <property type="match status" value="1"/>
</dbReference>
<dbReference type="GO" id="GO:0005085">
    <property type="term" value="F:guanyl-nucleotide exchange factor activity"/>
    <property type="evidence" value="ECO:0007669"/>
    <property type="project" value="UniProtKB-KW"/>
</dbReference>
<dbReference type="InterPro" id="IPR023578">
    <property type="entry name" value="Ras_GEF_dom_sf"/>
</dbReference>
<dbReference type="InterPro" id="IPR000159">
    <property type="entry name" value="RA_dom"/>
</dbReference>
<evidence type="ECO:0000259" key="5">
    <source>
        <dbReference type="PROSITE" id="PS50042"/>
    </source>
</evidence>
<evidence type="ECO:0000256" key="1">
    <source>
        <dbReference type="ARBA" id="ARBA00010829"/>
    </source>
</evidence>
<dbReference type="PROSITE" id="PS50186">
    <property type="entry name" value="DEP"/>
    <property type="match status" value="1"/>
</dbReference>
<dbReference type="Pfam" id="PF00610">
    <property type="entry name" value="DEP"/>
    <property type="match status" value="1"/>
</dbReference>
<dbReference type="Gene3D" id="1.10.10.10">
    <property type="entry name" value="Winged helix-like DNA-binding domain superfamily/Winged helix DNA-binding domain"/>
    <property type="match status" value="1"/>
</dbReference>
<feature type="domain" description="N-terminal Ras-GEF" evidence="8">
    <location>
        <begin position="564"/>
        <end position="699"/>
    </location>
</feature>
<gene>
    <name evidence="9" type="ORF">EDS130_LOCUS9621</name>
</gene>
<evidence type="ECO:0000259" key="8">
    <source>
        <dbReference type="PROSITE" id="PS50212"/>
    </source>
</evidence>
<dbReference type="InterPro" id="IPR036964">
    <property type="entry name" value="RASGEF_cat_dom_sf"/>
</dbReference>
<dbReference type="SMART" id="SM00147">
    <property type="entry name" value="RasGEF"/>
    <property type="match status" value="1"/>
</dbReference>
<dbReference type="InterPro" id="IPR014710">
    <property type="entry name" value="RmlC-like_jellyroll"/>
</dbReference>
<dbReference type="InterPro" id="IPR000591">
    <property type="entry name" value="DEP_dom"/>
</dbReference>
<dbReference type="Gene3D" id="2.60.120.10">
    <property type="entry name" value="Jelly Rolls"/>
    <property type="match status" value="2"/>
</dbReference>
<dbReference type="OrthoDB" id="21144at2759"/>
<dbReference type="SMART" id="SM00100">
    <property type="entry name" value="cNMP"/>
    <property type="match status" value="2"/>
</dbReference>